<dbReference type="AlphaFoldDB" id="A0A1H3JPD0"/>
<dbReference type="EMBL" id="FNPC01000005">
    <property type="protein sequence ID" value="SDY41776.1"/>
    <property type="molecule type" value="Genomic_DNA"/>
</dbReference>
<reference evidence="4" key="1">
    <citation type="submission" date="2016-10" db="EMBL/GenBank/DDBJ databases">
        <authorList>
            <person name="Varghese N."/>
            <person name="Submissions S."/>
        </authorList>
    </citation>
    <scope>NUCLEOTIDE SEQUENCE [LARGE SCALE GENOMIC DNA]</scope>
    <source>
        <strain evidence="4">DC30,IBRC 10041,KCTC 4046</strain>
    </source>
</reference>
<evidence type="ECO:0000313" key="4">
    <source>
        <dbReference type="Proteomes" id="UP000199079"/>
    </source>
</evidence>
<evidence type="ECO:0000313" key="3">
    <source>
        <dbReference type="EMBL" id="SDY41776.1"/>
    </source>
</evidence>
<protein>
    <submittedName>
        <fullName evidence="3">Uncharacterized protein</fullName>
    </submittedName>
</protein>
<proteinExistence type="predicted"/>
<feature type="transmembrane region" description="Helical" evidence="2">
    <location>
        <begin position="95"/>
        <end position="112"/>
    </location>
</feature>
<feature type="region of interest" description="Disordered" evidence="1">
    <location>
        <begin position="49"/>
        <end position="78"/>
    </location>
</feature>
<dbReference type="RefSeq" id="WP_092732700.1">
    <property type="nucleotide sequence ID" value="NZ_FNPC01000005.1"/>
</dbReference>
<name>A0A1H3JPD0_9EURY</name>
<evidence type="ECO:0000256" key="2">
    <source>
        <dbReference type="SAM" id="Phobius"/>
    </source>
</evidence>
<feature type="region of interest" description="Disordered" evidence="1">
    <location>
        <begin position="171"/>
        <end position="194"/>
    </location>
</feature>
<feature type="transmembrane region" description="Helical" evidence="2">
    <location>
        <begin position="118"/>
        <end position="134"/>
    </location>
</feature>
<keyword evidence="2" id="KW-1133">Transmembrane helix</keyword>
<keyword evidence="2" id="KW-0812">Transmembrane</keyword>
<evidence type="ECO:0000256" key="1">
    <source>
        <dbReference type="SAM" id="MobiDB-lite"/>
    </source>
</evidence>
<gene>
    <name evidence="3" type="ORF">SAMN05216564_10593</name>
</gene>
<dbReference type="OrthoDB" id="305997at2157"/>
<accession>A0A1H3JPD0</accession>
<sequence>MVAADADGGGRVVLADDVTGGDRVRYRGTDRFGGSLSVTDRRIVIRDDIDGDDSDEHGDDGDGDARTGDSGDGDADGRAVPLTVVEELTYRSVDWFTLLLGVGIVAFGLVSIPRHRLGAAAFVLAGAGSLAVTWRRRGRVRIHTHGRPKPVTVYPADPEEFLAAVDASLAGIRSERSPDDGISDDESGPRGGPN</sequence>
<keyword evidence="4" id="KW-1185">Reference proteome</keyword>
<organism evidence="3 4">
    <name type="scientific">Halopenitus persicus</name>
    <dbReference type="NCBI Taxonomy" id="1048396"/>
    <lineage>
        <taxon>Archaea</taxon>
        <taxon>Methanobacteriati</taxon>
        <taxon>Methanobacteriota</taxon>
        <taxon>Stenosarchaea group</taxon>
        <taxon>Halobacteria</taxon>
        <taxon>Halobacteriales</taxon>
        <taxon>Haloferacaceae</taxon>
        <taxon>Halopenitus</taxon>
    </lineage>
</organism>
<dbReference type="Proteomes" id="UP000199079">
    <property type="component" value="Unassembled WGS sequence"/>
</dbReference>
<keyword evidence="2" id="KW-0472">Membrane</keyword>
<feature type="compositionally biased region" description="Acidic residues" evidence="1">
    <location>
        <begin position="49"/>
        <end position="62"/>
    </location>
</feature>